<dbReference type="Pfam" id="PF00890">
    <property type="entry name" value="FAD_binding_2"/>
    <property type="match status" value="1"/>
</dbReference>
<keyword evidence="6" id="KW-1185">Reference proteome</keyword>
<feature type="domain" description="FAD-dependent oxidoreductase 2 FAD-binding" evidence="3">
    <location>
        <begin position="15"/>
        <end position="386"/>
    </location>
</feature>
<accession>A0ABP6QBQ9</accession>
<feature type="domain" description="Fumarate reductase/succinate dehydrogenase flavoprotein-like C-terminal" evidence="4">
    <location>
        <begin position="444"/>
        <end position="545"/>
    </location>
</feature>
<dbReference type="Pfam" id="PF02910">
    <property type="entry name" value="Succ_DH_flav_C"/>
    <property type="match status" value="1"/>
</dbReference>
<dbReference type="InterPro" id="IPR037099">
    <property type="entry name" value="Fum_R/Succ_DH_flav-like_C_sf"/>
</dbReference>
<dbReference type="PRINTS" id="PR00411">
    <property type="entry name" value="PNDRDTASEI"/>
</dbReference>
<evidence type="ECO:0000256" key="2">
    <source>
        <dbReference type="ARBA" id="ARBA00023002"/>
    </source>
</evidence>
<dbReference type="InterPro" id="IPR036188">
    <property type="entry name" value="FAD/NAD-bd_sf"/>
</dbReference>
<dbReference type="InterPro" id="IPR030664">
    <property type="entry name" value="SdhA/FrdA/AprA"/>
</dbReference>
<dbReference type="Pfam" id="PF13646">
    <property type="entry name" value="HEAT_2"/>
    <property type="match status" value="2"/>
</dbReference>
<evidence type="ECO:0000259" key="4">
    <source>
        <dbReference type="Pfam" id="PF02910"/>
    </source>
</evidence>
<dbReference type="Proteomes" id="UP001501237">
    <property type="component" value="Unassembled WGS sequence"/>
</dbReference>
<gene>
    <name evidence="5" type="ORF">GCM10010468_37500</name>
</gene>
<dbReference type="InterPro" id="IPR021133">
    <property type="entry name" value="HEAT_type_2"/>
</dbReference>
<dbReference type="InterPro" id="IPR015939">
    <property type="entry name" value="Fum_Rdtase/Succ_DH_flav-like_C"/>
</dbReference>
<name>A0ABP6QBQ9_9ACTN</name>
<protein>
    <submittedName>
        <fullName evidence="5">Fumarate reductase/succinate dehydrogenase flavoprotein subunit</fullName>
    </submittedName>
</protein>
<dbReference type="InterPro" id="IPR016024">
    <property type="entry name" value="ARM-type_fold"/>
</dbReference>
<dbReference type="InterPro" id="IPR003953">
    <property type="entry name" value="FAD-dep_OxRdtase_2_FAD-bd"/>
</dbReference>
<comment type="caution">
    <text evidence="5">The sequence shown here is derived from an EMBL/GenBank/DDBJ whole genome shotgun (WGS) entry which is preliminary data.</text>
</comment>
<evidence type="ECO:0000313" key="5">
    <source>
        <dbReference type="EMBL" id="GAA3215826.1"/>
    </source>
</evidence>
<sequence>MDIPALSSRTELSCDVLVVGGGTAGTMAAITAAEAGANVLLLEKAHVRHSGALAMGMDGVNNAVIPGIATPEDYVAEITRANDGIVNQRTVRQTATRGFAMVQRLERYGVKFEKDEHGEYAVRRVHRSGAYVLPMPEGKDVKKVLYRVLRQRHIRERVRIENRVMPVRVLTHEGRAVGAAGFNTRTGEFVVVRAGAVVLATGPCGRLGLPASGYLYGTYENPTNAGDGYAMAYHAGAELSGLECFQINPLIKDYNGPACAYVANPFGGYQVNAKGERFVDCDYWSGQMMAEVKREIDSANGPIYLKTTHLPDETLSALEGILHTTERPTRGTFHAGRGHDYRTHDIEMHISEIGLCGGHSASGVWVDEHARTTVPGLYAAGDLACVPHNYMIGAFVFGELAGGHAAAHARPGEVDETQVAAAHELIYRPLRNPDGPPQPQVEYKLRRFVNDYVAPPKTGTKLELALESFVRMSGEIAEMGARTPHELMRCAEVTFIRDCAELAARASLVRTESRWGLYHDRADLPGRDDASWFAHLNVRRHPDGHMEFLRVPVAPYLVDVEGFEVPEGVERGLVETAPSMDHAVTTAARTGGGPSAAARSPRILELLRLAETSPSAVDIASYLADPDPKVRRAAVATLTEVVPEGVGPALTAALADPHASVRHAAATALRELVEVLPPTDDLRDRLHTAASGPDAQVRAAVLDVLRALRLAPEETFRAALSDADRRVRLQAVRGLISLDAPVAAAITDPSREVRVATAAGADGPSLLVLAADQDPLVRAAAFKTGAPALALLAAQALSDPSWEVRAGAAAATTDDTALVKALSDPHLDVRKATVIALSARPRTPDLTEALTRARTDPDADVRAYARRALEAG</sequence>
<proteinExistence type="predicted"/>
<dbReference type="PROSITE" id="PS50077">
    <property type="entry name" value="HEAT_REPEAT"/>
    <property type="match status" value="1"/>
</dbReference>
<dbReference type="SUPFAM" id="SSF46977">
    <property type="entry name" value="Succinate dehydrogenase/fumarate reductase flavoprotein C-terminal domain"/>
    <property type="match status" value="1"/>
</dbReference>
<dbReference type="EMBL" id="BAAAUV010000008">
    <property type="protein sequence ID" value="GAA3215826.1"/>
    <property type="molecule type" value="Genomic_DNA"/>
</dbReference>
<dbReference type="Gene3D" id="3.50.50.60">
    <property type="entry name" value="FAD/NAD(P)-binding domain"/>
    <property type="match status" value="2"/>
</dbReference>
<dbReference type="NCBIfam" id="NF010374">
    <property type="entry name" value="PRK13800.1"/>
    <property type="match status" value="1"/>
</dbReference>
<dbReference type="RefSeq" id="WP_344829706.1">
    <property type="nucleotide sequence ID" value="NZ_BAAAUV010000008.1"/>
</dbReference>
<dbReference type="InterPro" id="IPR004155">
    <property type="entry name" value="PBS_lyase_HEAT"/>
</dbReference>
<dbReference type="SUPFAM" id="SSF51905">
    <property type="entry name" value="FAD/NAD(P)-binding domain"/>
    <property type="match status" value="1"/>
</dbReference>
<evidence type="ECO:0000259" key="3">
    <source>
        <dbReference type="Pfam" id="PF00890"/>
    </source>
</evidence>
<dbReference type="PRINTS" id="PR00368">
    <property type="entry name" value="FADPNR"/>
</dbReference>
<dbReference type="SMART" id="SM00567">
    <property type="entry name" value="EZ_HEAT"/>
    <property type="match status" value="2"/>
</dbReference>
<reference evidence="6" key="1">
    <citation type="journal article" date="2019" name="Int. J. Syst. Evol. Microbiol.">
        <title>The Global Catalogue of Microorganisms (GCM) 10K type strain sequencing project: providing services to taxonomists for standard genome sequencing and annotation.</title>
        <authorList>
            <consortium name="The Broad Institute Genomics Platform"/>
            <consortium name="The Broad Institute Genome Sequencing Center for Infectious Disease"/>
            <person name="Wu L."/>
            <person name="Ma J."/>
        </authorList>
    </citation>
    <scope>NUCLEOTIDE SEQUENCE [LARGE SCALE GENOMIC DNA]</scope>
    <source>
        <strain evidence="6">JCM 9377</strain>
    </source>
</reference>
<dbReference type="PANTHER" id="PTHR11632">
    <property type="entry name" value="SUCCINATE DEHYDROGENASE 2 FLAVOPROTEIN SUBUNIT"/>
    <property type="match status" value="1"/>
</dbReference>
<evidence type="ECO:0000313" key="6">
    <source>
        <dbReference type="Proteomes" id="UP001501237"/>
    </source>
</evidence>
<dbReference type="Gene3D" id="1.25.10.10">
    <property type="entry name" value="Leucine-rich Repeat Variant"/>
    <property type="match status" value="2"/>
</dbReference>
<dbReference type="PANTHER" id="PTHR11632:SF73">
    <property type="entry name" value="BLR3196 PROTEIN"/>
    <property type="match status" value="1"/>
</dbReference>
<dbReference type="SUPFAM" id="SSF48371">
    <property type="entry name" value="ARM repeat"/>
    <property type="match status" value="1"/>
</dbReference>
<dbReference type="InterPro" id="IPR011989">
    <property type="entry name" value="ARM-like"/>
</dbReference>
<dbReference type="NCBIfam" id="NF006131">
    <property type="entry name" value="PRK08275.1"/>
    <property type="match status" value="1"/>
</dbReference>
<evidence type="ECO:0000256" key="1">
    <source>
        <dbReference type="ARBA" id="ARBA00022630"/>
    </source>
</evidence>
<organism evidence="5 6">
    <name type="scientific">Actinocorallia longicatena</name>
    <dbReference type="NCBI Taxonomy" id="111803"/>
    <lineage>
        <taxon>Bacteria</taxon>
        <taxon>Bacillati</taxon>
        <taxon>Actinomycetota</taxon>
        <taxon>Actinomycetes</taxon>
        <taxon>Streptosporangiales</taxon>
        <taxon>Thermomonosporaceae</taxon>
        <taxon>Actinocorallia</taxon>
    </lineage>
</organism>
<keyword evidence="2" id="KW-0560">Oxidoreductase</keyword>
<keyword evidence="1" id="KW-0285">Flavoprotein</keyword>